<evidence type="ECO:0000256" key="2">
    <source>
        <dbReference type="SAM" id="MobiDB-lite"/>
    </source>
</evidence>
<dbReference type="EMBL" id="SPUK01000001">
    <property type="protein sequence ID" value="TQW00615.1"/>
    <property type="molecule type" value="Genomic_DNA"/>
</dbReference>
<keyword evidence="5" id="KW-1185">Reference proteome</keyword>
<dbReference type="SUPFAM" id="SSF52540">
    <property type="entry name" value="P-loop containing nucleoside triphosphate hydrolases"/>
    <property type="match status" value="1"/>
</dbReference>
<dbReference type="InterPro" id="IPR027417">
    <property type="entry name" value="P-loop_NTPase"/>
</dbReference>
<feature type="compositionally biased region" description="Basic and acidic residues" evidence="2">
    <location>
        <begin position="1216"/>
        <end position="1230"/>
    </location>
</feature>
<dbReference type="Pfam" id="PF24883">
    <property type="entry name" value="NPHP3_N"/>
    <property type="match status" value="1"/>
</dbReference>
<name>A0A545WCT5_9HYPO</name>
<dbReference type="Proteomes" id="UP000315783">
    <property type="component" value="Unassembled WGS sequence"/>
</dbReference>
<feature type="domain" description="Nephrocystin 3-like N-terminal" evidence="3">
    <location>
        <begin position="385"/>
        <end position="551"/>
    </location>
</feature>
<reference evidence="4 5" key="1">
    <citation type="journal article" date="2019" name="Appl. Microbiol. Biotechnol.">
        <title>Genome sequence of Isaria javanica and comparative genome analysis insights into family S53 peptidase evolution in fungal entomopathogens.</title>
        <authorList>
            <person name="Lin R."/>
            <person name="Zhang X."/>
            <person name="Xin B."/>
            <person name="Zou M."/>
            <person name="Gao Y."/>
            <person name="Qin F."/>
            <person name="Hu Q."/>
            <person name="Xie B."/>
            <person name="Cheng X."/>
        </authorList>
    </citation>
    <scope>NUCLEOTIDE SEQUENCE [LARGE SCALE GENOMIC DNA]</scope>
    <source>
        <strain evidence="4 5">IJ1G</strain>
    </source>
</reference>
<dbReference type="Gene3D" id="1.25.40.20">
    <property type="entry name" value="Ankyrin repeat-containing domain"/>
    <property type="match status" value="1"/>
</dbReference>
<dbReference type="InterPro" id="IPR036770">
    <property type="entry name" value="Ankyrin_rpt-contain_sf"/>
</dbReference>
<dbReference type="Pfam" id="PF12796">
    <property type="entry name" value="Ank_2"/>
    <property type="match status" value="1"/>
</dbReference>
<dbReference type="InterPro" id="IPR056884">
    <property type="entry name" value="NPHP3-like_N"/>
</dbReference>
<dbReference type="SUPFAM" id="SSF48403">
    <property type="entry name" value="Ankyrin repeat"/>
    <property type="match status" value="1"/>
</dbReference>
<evidence type="ECO:0000256" key="1">
    <source>
        <dbReference type="ARBA" id="ARBA00022737"/>
    </source>
</evidence>
<dbReference type="Gene3D" id="3.40.50.300">
    <property type="entry name" value="P-loop containing nucleotide triphosphate hydrolases"/>
    <property type="match status" value="1"/>
</dbReference>
<gene>
    <name evidence="4" type="ORF">IF1G_00546</name>
</gene>
<proteinExistence type="predicted"/>
<dbReference type="PANTHER" id="PTHR10039">
    <property type="entry name" value="AMELOGENIN"/>
    <property type="match status" value="1"/>
</dbReference>
<feature type="region of interest" description="Disordered" evidence="2">
    <location>
        <begin position="1211"/>
        <end position="1230"/>
    </location>
</feature>
<dbReference type="InterPro" id="IPR002110">
    <property type="entry name" value="Ankyrin_rpt"/>
</dbReference>
<protein>
    <submittedName>
        <fullName evidence="4">NACHT domain-containing protein</fullName>
    </submittedName>
</protein>
<sequence>MKETFERAKRKVKQVLHRRLPRRPTIDSIASTPSTENRLSTVAACGAGSENAASAILSIDIAPQSEQASAGSNAIANDVGLAIVSGDTVTSESDELFDDDTSLETYDLDRDDEASKIHTVVGDDSLTATRGLSNSDAEKTSTKEFGQASIHSRAYEEAYRKFDPNKICIFEKENADSLVNKIKQEYDTAMEDKSILKALKKLQKNQGILEVLDSCVTMAKSVSTAHAAASTAVGVVEVVTKFALSLSSVGDELCETQKKVLEELQYVYQCEDLGDGRSGSHVFEVLVKVYRSLLEWYIEAHGIFQKNDFRMAKNLCFEQKSLSEKTESFLENVRSLRECVSAFTATQVKAAAENDLQEKVYKYLRGLPAQKEYHDKLRMVRVDGACDLIIDAENVYRRLVDNREKKLVITGNTGCGKSVAMSFLVDRLRMTTMAHDPKPIICHYYCRHDDSGNSLSVLCGLICAVLNQAPEQRHDFITWYEERKRSRQIEPGRSPRELEHYLRRVAGRLDRLILFAIDGLDECDESSRMPLLALLNDMSEKSDHFRYLVTCLTPDDFYFSLKDGERPDPIDLRPTRDRDTLIIKKEVNENMSNLSDEIKLLVVEKLSAKAEGSALWIRMVVGTIRSSRITRKDAIEAFLNEMPLPEKLSETYQNLFRHCTEGCDSNKDLAWSALKILASTHRDLTLKELAWGAAMANAGESGTELARVKLEADCGRILQLIRPFVTELASPVVEVSTENAPRDVASTVARFTDAEDADAKLADEDTTDTKWDAKSDMKLRLAHQSIKEFVITYGTASGSDMAAHASIPASQYAKFPFLPEKFMMDVCIRYLLLKEIGQNRLFPEYFQDILQLPQQVEDVIKTIVPGVYNPACTITSYEKDTYVYKLDESDFGAFFVYASCYWVEHTARAEPQATPALHDLEELCRHKSRRLENWMLQIRRPNCTWQSRYDLENQDFDPLIVAAFYLPDAVLEQVLRQGHFQGGCYGKEPLVTATKLLLEHRKLPRLQLLLTSHNSQHDRQMLPCFRAILHEWDAEESWLETRDSQRDLFRASQRTEIERKEKQSLEVGRCRDWDALFSVVEKKADVMVAEQWANVLFCLAASRGCIALVEKLIRAAQSNPRLKAAIWGVKSNEAFASLNLGHQSIGLAAASGRLAMVQYLLQHEDANTHLFYVNEHGQTTLHMAARYCEPLVVQALIPRLAGFITRVDEGGQTPMDEARNSRSEPHKQDQTVDCLERALQSANNDAARLLAALEQDFGW</sequence>
<evidence type="ECO:0000313" key="4">
    <source>
        <dbReference type="EMBL" id="TQW00615.1"/>
    </source>
</evidence>
<keyword evidence="1" id="KW-0677">Repeat</keyword>
<organism evidence="4 5">
    <name type="scientific">Cordyceps javanica</name>
    <dbReference type="NCBI Taxonomy" id="43265"/>
    <lineage>
        <taxon>Eukaryota</taxon>
        <taxon>Fungi</taxon>
        <taxon>Dikarya</taxon>
        <taxon>Ascomycota</taxon>
        <taxon>Pezizomycotina</taxon>
        <taxon>Sordariomycetes</taxon>
        <taxon>Hypocreomycetidae</taxon>
        <taxon>Hypocreales</taxon>
        <taxon>Cordycipitaceae</taxon>
        <taxon>Cordyceps</taxon>
    </lineage>
</organism>
<dbReference type="PANTHER" id="PTHR10039:SF10">
    <property type="entry name" value="NACHT DOMAIN-CONTAINING PROTEIN"/>
    <property type="match status" value="1"/>
</dbReference>
<accession>A0A545WCT5</accession>
<dbReference type="OrthoDB" id="20872at2759"/>
<comment type="caution">
    <text evidence="4">The sequence shown here is derived from an EMBL/GenBank/DDBJ whole genome shotgun (WGS) entry which is preliminary data.</text>
</comment>
<evidence type="ECO:0000313" key="5">
    <source>
        <dbReference type="Proteomes" id="UP000315783"/>
    </source>
</evidence>
<evidence type="ECO:0000259" key="3">
    <source>
        <dbReference type="Pfam" id="PF24883"/>
    </source>
</evidence>
<dbReference type="AlphaFoldDB" id="A0A545WCT5"/>